<evidence type="ECO:0000313" key="3">
    <source>
        <dbReference type="Proteomes" id="UP000190973"/>
    </source>
</evidence>
<evidence type="ECO:0000256" key="1">
    <source>
        <dbReference type="SAM" id="Phobius"/>
    </source>
</evidence>
<dbReference type="RefSeq" id="WP_241407601.1">
    <property type="nucleotide sequence ID" value="NZ_JABTAE010000001.1"/>
</dbReference>
<keyword evidence="1" id="KW-0472">Membrane</keyword>
<keyword evidence="1" id="KW-0812">Transmembrane</keyword>
<feature type="transmembrane region" description="Helical" evidence="1">
    <location>
        <begin position="12"/>
        <end position="35"/>
    </location>
</feature>
<sequence>MDYSEIDLKTLLIRQIIGLMAIEGTAIIITSYLVQLLTLVTGFYFEYYLGIAARILTIMSGILVLSTLSHRAIHDYISGTTVVSEND</sequence>
<gene>
    <name evidence="2" type="ORF">CLBCK_26740</name>
</gene>
<dbReference type="EMBL" id="LZZI01000045">
    <property type="protein sequence ID" value="OOM60867.1"/>
    <property type="molecule type" value="Genomic_DNA"/>
</dbReference>
<protein>
    <submittedName>
        <fullName evidence="2">Uncharacterized protein</fullName>
    </submittedName>
</protein>
<name>A0A1S8S5Z4_CLOBE</name>
<reference evidence="2 3" key="1">
    <citation type="submission" date="2016-05" db="EMBL/GenBank/DDBJ databases">
        <title>Microbial solvent formation.</title>
        <authorList>
            <person name="Poehlein A."/>
            <person name="Montoya Solano J.D."/>
            <person name="Flitsch S."/>
            <person name="Krabben P."/>
            <person name="Duerre P."/>
            <person name="Daniel R."/>
        </authorList>
    </citation>
    <scope>NUCLEOTIDE SEQUENCE [LARGE SCALE GENOMIC DNA]</scope>
    <source>
        <strain evidence="2 3">DSM 53</strain>
    </source>
</reference>
<keyword evidence="1" id="KW-1133">Transmembrane helix</keyword>
<organism evidence="2 3">
    <name type="scientific">Clostridium beijerinckii</name>
    <name type="common">Clostridium MP</name>
    <dbReference type="NCBI Taxonomy" id="1520"/>
    <lineage>
        <taxon>Bacteria</taxon>
        <taxon>Bacillati</taxon>
        <taxon>Bacillota</taxon>
        <taxon>Clostridia</taxon>
        <taxon>Eubacteriales</taxon>
        <taxon>Clostridiaceae</taxon>
        <taxon>Clostridium</taxon>
    </lineage>
</organism>
<comment type="caution">
    <text evidence="2">The sequence shown here is derived from an EMBL/GenBank/DDBJ whole genome shotgun (WGS) entry which is preliminary data.</text>
</comment>
<proteinExistence type="predicted"/>
<dbReference type="Proteomes" id="UP000190973">
    <property type="component" value="Unassembled WGS sequence"/>
</dbReference>
<feature type="transmembrane region" description="Helical" evidence="1">
    <location>
        <begin position="47"/>
        <end position="68"/>
    </location>
</feature>
<accession>A0A1S8S5Z4</accession>
<evidence type="ECO:0000313" key="2">
    <source>
        <dbReference type="EMBL" id="OOM60867.1"/>
    </source>
</evidence>
<dbReference type="AlphaFoldDB" id="A0A1S8S5Z4"/>